<sequence length="70" mass="7848">MSQWIDRILNHSVWQHMTALGPAIDRAIAREDVDPPSIDGLERVRVVLTFTGKRLAGADPQLIQPTVNLF</sequence>
<organism evidence="1">
    <name type="scientific">uncultured Desulfobacterium sp</name>
    <dbReference type="NCBI Taxonomy" id="201089"/>
    <lineage>
        <taxon>Bacteria</taxon>
        <taxon>Pseudomonadati</taxon>
        <taxon>Thermodesulfobacteriota</taxon>
        <taxon>Desulfobacteria</taxon>
        <taxon>Desulfobacterales</taxon>
        <taxon>Desulfobacteriaceae</taxon>
        <taxon>Desulfobacterium</taxon>
        <taxon>environmental samples</taxon>
    </lineage>
</organism>
<gene>
    <name evidence="1" type="ORF">N47_J06300</name>
</gene>
<protein>
    <submittedName>
        <fullName evidence="1">Uncharacterized protein</fullName>
    </submittedName>
</protein>
<name>E1YGF5_9BACT</name>
<proteinExistence type="predicted"/>
<accession>E1YGF5</accession>
<dbReference type="EMBL" id="FR695872">
    <property type="protein sequence ID" value="CBX29649.1"/>
    <property type="molecule type" value="Genomic_DNA"/>
</dbReference>
<reference evidence="1" key="1">
    <citation type="journal article" date="2011" name="Environ. Microbiol.">
        <title>Genomic insights into the metabolic potential of the polycyclic aromatic hydrocarbon degrading sulfate-reducing Deltaproteobacterium N47.</title>
        <authorList>
            <person name="Bergmann F."/>
            <person name="Selesi D."/>
            <person name="Weinmaier T."/>
            <person name="Tischler P."/>
            <person name="Rattei T."/>
            <person name="Meckenstock R.U."/>
        </authorList>
    </citation>
    <scope>NUCLEOTIDE SEQUENCE</scope>
</reference>
<evidence type="ECO:0000313" key="1">
    <source>
        <dbReference type="EMBL" id="CBX29649.1"/>
    </source>
</evidence>
<dbReference type="AlphaFoldDB" id="E1YGF5"/>